<dbReference type="InterPro" id="IPR041657">
    <property type="entry name" value="HTH_17"/>
</dbReference>
<feature type="domain" description="Helix-turn-helix" evidence="1">
    <location>
        <begin position="5"/>
        <end position="49"/>
    </location>
</feature>
<evidence type="ECO:0000313" key="3">
    <source>
        <dbReference type="Proteomes" id="UP000179057"/>
    </source>
</evidence>
<accession>A0A1F8DZE5</accession>
<organism evidence="2 3">
    <name type="scientific">Candidatus Wolfebacteria bacterium RIFOXYD1_FULL_48_65</name>
    <dbReference type="NCBI Taxonomy" id="1802561"/>
    <lineage>
        <taxon>Bacteria</taxon>
        <taxon>Candidatus Wolfeibacteriota</taxon>
    </lineage>
</organism>
<gene>
    <name evidence="2" type="ORF">A2610_00460</name>
</gene>
<dbReference type="AlphaFoldDB" id="A0A1F8DZE5"/>
<dbReference type="Proteomes" id="UP000179057">
    <property type="component" value="Unassembled WGS sequence"/>
</dbReference>
<name>A0A1F8DZE5_9BACT</name>
<sequence>MQKEYFSTTEVAKILGISTVAVWKKIKEGKLKADRFGRNFMIPKTEIDSLTGGILDEQKKKMIQDAVKKAVEEYGEALKMLGKE</sequence>
<evidence type="ECO:0000313" key="2">
    <source>
        <dbReference type="EMBL" id="OGM93876.1"/>
    </source>
</evidence>
<dbReference type="Pfam" id="PF12728">
    <property type="entry name" value="HTH_17"/>
    <property type="match status" value="1"/>
</dbReference>
<evidence type="ECO:0000259" key="1">
    <source>
        <dbReference type="Pfam" id="PF12728"/>
    </source>
</evidence>
<proteinExistence type="predicted"/>
<dbReference type="NCBIfam" id="TIGR01764">
    <property type="entry name" value="excise"/>
    <property type="match status" value="1"/>
</dbReference>
<dbReference type="EMBL" id="MGIV01000019">
    <property type="protein sequence ID" value="OGM93876.1"/>
    <property type="molecule type" value="Genomic_DNA"/>
</dbReference>
<dbReference type="InterPro" id="IPR010093">
    <property type="entry name" value="SinI_DNA-bd"/>
</dbReference>
<protein>
    <recommendedName>
        <fullName evidence="1">Helix-turn-helix domain-containing protein</fullName>
    </recommendedName>
</protein>
<reference evidence="2 3" key="1">
    <citation type="journal article" date="2016" name="Nat. Commun.">
        <title>Thousands of microbial genomes shed light on interconnected biogeochemical processes in an aquifer system.</title>
        <authorList>
            <person name="Anantharaman K."/>
            <person name="Brown C.T."/>
            <person name="Hug L.A."/>
            <person name="Sharon I."/>
            <person name="Castelle C.J."/>
            <person name="Probst A.J."/>
            <person name="Thomas B.C."/>
            <person name="Singh A."/>
            <person name="Wilkins M.J."/>
            <person name="Karaoz U."/>
            <person name="Brodie E.L."/>
            <person name="Williams K.H."/>
            <person name="Hubbard S.S."/>
            <person name="Banfield J.F."/>
        </authorList>
    </citation>
    <scope>NUCLEOTIDE SEQUENCE [LARGE SCALE GENOMIC DNA]</scope>
</reference>
<comment type="caution">
    <text evidence="2">The sequence shown here is derived from an EMBL/GenBank/DDBJ whole genome shotgun (WGS) entry which is preliminary data.</text>
</comment>
<dbReference type="GO" id="GO:0003677">
    <property type="term" value="F:DNA binding"/>
    <property type="evidence" value="ECO:0007669"/>
    <property type="project" value="InterPro"/>
</dbReference>